<dbReference type="InterPro" id="IPR013325">
    <property type="entry name" value="RNA_pol_sigma_r2"/>
</dbReference>
<dbReference type="NCBIfam" id="TIGR02937">
    <property type="entry name" value="sigma70-ECF"/>
    <property type="match status" value="1"/>
</dbReference>
<dbReference type="EMBL" id="JASJOS010000002">
    <property type="protein sequence ID" value="MDJ1479915.1"/>
    <property type="molecule type" value="Genomic_DNA"/>
</dbReference>
<gene>
    <name evidence="8" type="ORF">QNI16_05415</name>
</gene>
<keyword evidence="4" id="KW-0238">DNA-binding</keyword>
<evidence type="ECO:0000313" key="8">
    <source>
        <dbReference type="EMBL" id="MDJ1479915.1"/>
    </source>
</evidence>
<dbReference type="SUPFAM" id="SSF88946">
    <property type="entry name" value="Sigma2 domain of RNA polymerase sigma factors"/>
    <property type="match status" value="1"/>
</dbReference>
<dbReference type="GO" id="GO:0006352">
    <property type="term" value="P:DNA-templated transcription initiation"/>
    <property type="evidence" value="ECO:0007669"/>
    <property type="project" value="InterPro"/>
</dbReference>
<evidence type="ECO:0000256" key="2">
    <source>
        <dbReference type="ARBA" id="ARBA00023015"/>
    </source>
</evidence>
<dbReference type="InterPro" id="IPR036388">
    <property type="entry name" value="WH-like_DNA-bd_sf"/>
</dbReference>
<reference evidence="8" key="1">
    <citation type="submission" date="2023-05" db="EMBL/GenBank/DDBJ databases">
        <authorList>
            <person name="Zhang X."/>
        </authorList>
    </citation>
    <scope>NUCLEOTIDE SEQUENCE</scope>
    <source>
        <strain evidence="8">YF14B1</strain>
    </source>
</reference>
<dbReference type="PANTHER" id="PTHR43133:SF8">
    <property type="entry name" value="RNA POLYMERASE SIGMA FACTOR HI_1459-RELATED"/>
    <property type="match status" value="1"/>
</dbReference>
<evidence type="ECO:0000256" key="1">
    <source>
        <dbReference type="ARBA" id="ARBA00010641"/>
    </source>
</evidence>
<dbReference type="PANTHER" id="PTHR43133">
    <property type="entry name" value="RNA POLYMERASE ECF-TYPE SIGMA FACTO"/>
    <property type="match status" value="1"/>
</dbReference>
<dbReference type="SUPFAM" id="SSF88659">
    <property type="entry name" value="Sigma3 and sigma4 domains of RNA polymerase sigma factors"/>
    <property type="match status" value="1"/>
</dbReference>
<name>A0AAE3QM09_9BACT</name>
<sequence>MKIFEDEYYIERVLQGDVSAYRFLVERYKKMVYSIALKILNDAQDAEDAAQDSFVKAYERLHTFERKSKFSTWLYTITYRLCLNKLKEMKREFTFLTEQLPKWEDGEMVLPGSFNEQDQERIIKESIQALPQQEGLLVLLYYYEEKSIREIEQITGLMASNIKIKLHRARKVLERKLSHLIEER</sequence>
<dbReference type="GO" id="GO:0003677">
    <property type="term" value="F:DNA binding"/>
    <property type="evidence" value="ECO:0007669"/>
    <property type="project" value="UniProtKB-KW"/>
</dbReference>
<dbReference type="Gene3D" id="1.10.1740.10">
    <property type="match status" value="1"/>
</dbReference>
<feature type="domain" description="RNA polymerase sigma-70 region 2" evidence="6">
    <location>
        <begin position="24"/>
        <end position="90"/>
    </location>
</feature>
<protein>
    <submittedName>
        <fullName evidence="8">Sigma-70 family RNA polymerase sigma factor</fullName>
    </submittedName>
</protein>
<keyword evidence="5" id="KW-0804">Transcription</keyword>
<evidence type="ECO:0000256" key="4">
    <source>
        <dbReference type="ARBA" id="ARBA00023125"/>
    </source>
</evidence>
<dbReference type="InterPro" id="IPR039425">
    <property type="entry name" value="RNA_pol_sigma-70-like"/>
</dbReference>
<evidence type="ECO:0000259" key="7">
    <source>
        <dbReference type="Pfam" id="PF08281"/>
    </source>
</evidence>
<accession>A0AAE3QM09</accession>
<dbReference type="Pfam" id="PF04542">
    <property type="entry name" value="Sigma70_r2"/>
    <property type="match status" value="1"/>
</dbReference>
<dbReference type="InterPro" id="IPR014284">
    <property type="entry name" value="RNA_pol_sigma-70_dom"/>
</dbReference>
<dbReference type="AlphaFoldDB" id="A0AAE3QM09"/>
<dbReference type="Gene3D" id="1.10.10.10">
    <property type="entry name" value="Winged helix-like DNA-binding domain superfamily/Winged helix DNA-binding domain"/>
    <property type="match status" value="1"/>
</dbReference>
<dbReference type="InterPro" id="IPR013249">
    <property type="entry name" value="RNA_pol_sigma70_r4_t2"/>
</dbReference>
<evidence type="ECO:0000313" key="9">
    <source>
        <dbReference type="Proteomes" id="UP001241110"/>
    </source>
</evidence>
<organism evidence="8 9">
    <name type="scientific">Xanthocytophaga flava</name>
    <dbReference type="NCBI Taxonomy" id="3048013"/>
    <lineage>
        <taxon>Bacteria</taxon>
        <taxon>Pseudomonadati</taxon>
        <taxon>Bacteroidota</taxon>
        <taxon>Cytophagia</taxon>
        <taxon>Cytophagales</taxon>
        <taxon>Rhodocytophagaceae</taxon>
        <taxon>Xanthocytophaga</taxon>
    </lineage>
</organism>
<keyword evidence="3" id="KW-0731">Sigma factor</keyword>
<feature type="domain" description="RNA polymerase sigma factor 70 region 4 type 2" evidence="7">
    <location>
        <begin position="122"/>
        <end position="171"/>
    </location>
</feature>
<dbReference type="InterPro" id="IPR013324">
    <property type="entry name" value="RNA_pol_sigma_r3/r4-like"/>
</dbReference>
<dbReference type="Proteomes" id="UP001241110">
    <property type="component" value="Unassembled WGS sequence"/>
</dbReference>
<comment type="caution">
    <text evidence="8">The sequence shown here is derived from an EMBL/GenBank/DDBJ whole genome shotgun (WGS) entry which is preliminary data.</text>
</comment>
<dbReference type="InterPro" id="IPR007627">
    <property type="entry name" value="RNA_pol_sigma70_r2"/>
</dbReference>
<comment type="similarity">
    <text evidence="1">Belongs to the sigma-70 factor family. ECF subfamily.</text>
</comment>
<evidence type="ECO:0000256" key="5">
    <source>
        <dbReference type="ARBA" id="ARBA00023163"/>
    </source>
</evidence>
<proteinExistence type="inferred from homology"/>
<evidence type="ECO:0000259" key="6">
    <source>
        <dbReference type="Pfam" id="PF04542"/>
    </source>
</evidence>
<dbReference type="RefSeq" id="WP_313976475.1">
    <property type="nucleotide sequence ID" value="NZ_JASJOS010000002.1"/>
</dbReference>
<dbReference type="GO" id="GO:0016987">
    <property type="term" value="F:sigma factor activity"/>
    <property type="evidence" value="ECO:0007669"/>
    <property type="project" value="UniProtKB-KW"/>
</dbReference>
<keyword evidence="2" id="KW-0805">Transcription regulation</keyword>
<dbReference type="Pfam" id="PF08281">
    <property type="entry name" value="Sigma70_r4_2"/>
    <property type="match status" value="1"/>
</dbReference>
<evidence type="ECO:0000256" key="3">
    <source>
        <dbReference type="ARBA" id="ARBA00023082"/>
    </source>
</evidence>